<evidence type="ECO:0000256" key="3">
    <source>
        <dbReference type="ARBA" id="ARBA00023163"/>
    </source>
</evidence>
<evidence type="ECO:0000256" key="1">
    <source>
        <dbReference type="ARBA" id="ARBA00023015"/>
    </source>
</evidence>
<dbReference type="PROSITE" id="PS00041">
    <property type="entry name" value="HTH_ARAC_FAMILY_1"/>
    <property type="match status" value="1"/>
</dbReference>
<organism evidence="5 6">
    <name type="scientific">Vibrio hepatarius</name>
    <dbReference type="NCBI Taxonomy" id="171383"/>
    <lineage>
        <taxon>Bacteria</taxon>
        <taxon>Pseudomonadati</taxon>
        <taxon>Pseudomonadota</taxon>
        <taxon>Gammaproteobacteria</taxon>
        <taxon>Vibrionales</taxon>
        <taxon>Vibrionaceae</taxon>
        <taxon>Vibrio</taxon>
        <taxon>Vibrio oreintalis group</taxon>
    </lineage>
</organism>
<reference evidence="6" key="1">
    <citation type="submission" date="2015-08" db="EMBL/GenBank/DDBJ databases">
        <title>Vibrio galatheae sp. nov., a novel member of the Vibrionaceae family isolated from the Solomon Islands.</title>
        <authorList>
            <person name="Giubergia S."/>
            <person name="Machado H."/>
            <person name="Mateiu R.V."/>
            <person name="Gram L."/>
        </authorList>
    </citation>
    <scope>NUCLEOTIDE SEQUENCE [LARGE SCALE GENOMIC DNA]</scope>
    <source>
        <strain evidence="6">DSM 19134</strain>
    </source>
</reference>
<accession>A0A0M0HZV5</accession>
<dbReference type="Proteomes" id="UP000037530">
    <property type="component" value="Unassembled WGS sequence"/>
</dbReference>
<dbReference type="SUPFAM" id="SSF46689">
    <property type="entry name" value="Homeodomain-like"/>
    <property type="match status" value="2"/>
</dbReference>
<dbReference type="PROSITE" id="PS01124">
    <property type="entry name" value="HTH_ARAC_FAMILY_2"/>
    <property type="match status" value="1"/>
</dbReference>
<evidence type="ECO:0000259" key="4">
    <source>
        <dbReference type="PROSITE" id="PS01124"/>
    </source>
</evidence>
<keyword evidence="2" id="KW-0238">DNA-binding</keyword>
<dbReference type="PANTHER" id="PTHR47504">
    <property type="entry name" value="RIGHT ORIGIN-BINDING PROTEIN"/>
    <property type="match status" value="1"/>
</dbReference>
<dbReference type="InterPro" id="IPR050959">
    <property type="entry name" value="MarA-like"/>
</dbReference>
<feature type="domain" description="HTH araC/xylS-type" evidence="4">
    <location>
        <begin position="19"/>
        <end position="117"/>
    </location>
</feature>
<dbReference type="AlphaFoldDB" id="A0A0M0HZV5"/>
<evidence type="ECO:0000256" key="2">
    <source>
        <dbReference type="ARBA" id="ARBA00023125"/>
    </source>
</evidence>
<dbReference type="InterPro" id="IPR009057">
    <property type="entry name" value="Homeodomain-like_sf"/>
</dbReference>
<dbReference type="SMART" id="SM00871">
    <property type="entry name" value="AraC_E_bind"/>
    <property type="match status" value="1"/>
</dbReference>
<dbReference type="Pfam" id="PF06445">
    <property type="entry name" value="GyrI-like"/>
    <property type="match status" value="1"/>
</dbReference>
<dbReference type="EMBL" id="LHPI01000009">
    <property type="protein sequence ID" value="KOO07605.1"/>
    <property type="molecule type" value="Genomic_DNA"/>
</dbReference>
<protein>
    <submittedName>
        <fullName evidence="5">AraC family transcriptional regulator</fullName>
    </submittedName>
</protein>
<evidence type="ECO:0000313" key="6">
    <source>
        <dbReference type="Proteomes" id="UP000037530"/>
    </source>
</evidence>
<keyword evidence="3" id="KW-0804">Transcription</keyword>
<dbReference type="InterPro" id="IPR018060">
    <property type="entry name" value="HTH_AraC"/>
</dbReference>
<gene>
    <name evidence="5" type="ORF">AKJ31_12020</name>
</gene>
<dbReference type="PRINTS" id="PR00032">
    <property type="entry name" value="HTHARAC"/>
</dbReference>
<dbReference type="GO" id="GO:0003700">
    <property type="term" value="F:DNA-binding transcription factor activity"/>
    <property type="evidence" value="ECO:0007669"/>
    <property type="project" value="InterPro"/>
</dbReference>
<dbReference type="InterPro" id="IPR018062">
    <property type="entry name" value="HTH_AraC-typ_CS"/>
</dbReference>
<proteinExistence type="predicted"/>
<keyword evidence="1" id="KW-0805">Transcription regulation</keyword>
<keyword evidence="6" id="KW-1185">Reference proteome</keyword>
<dbReference type="SUPFAM" id="SSF55136">
    <property type="entry name" value="Probable bacterial effector-binding domain"/>
    <property type="match status" value="1"/>
</dbReference>
<dbReference type="PATRIC" id="fig|171383.3.peg.2457"/>
<dbReference type="STRING" id="171383.AKJ31_12020"/>
<comment type="caution">
    <text evidence="5">The sequence shown here is derived from an EMBL/GenBank/DDBJ whole genome shotgun (WGS) entry which is preliminary data.</text>
</comment>
<dbReference type="Pfam" id="PF12833">
    <property type="entry name" value="HTH_18"/>
    <property type="match status" value="1"/>
</dbReference>
<name>A0A0M0HZV5_9VIBR</name>
<dbReference type="InterPro" id="IPR010499">
    <property type="entry name" value="AraC_E-bd"/>
</dbReference>
<dbReference type="Gene3D" id="3.20.80.10">
    <property type="entry name" value="Regulatory factor, effector binding domain"/>
    <property type="match status" value="1"/>
</dbReference>
<dbReference type="RefSeq" id="WP_053409344.1">
    <property type="nucleotide sequence ID" value="NZ_DAIPHI010000004.1"/>
</dbReference>
<dbReference type="GO" id="GO:0043565">
    <property type="term" value="F:sequence-specific DNA binding"/>
    <property type="evidence" value="ECO:0007669"/>
    <property type="project" value="InterPro"/>
</dbReference>
<dbReference type="InterPro" id="IPR011256">
    <property type="entry name" value="Reg_factor_effector_dom_sf"/>
</dbReference>
<evidence type="ECO:0000313" key="5">
    <source>
        <dbReference type="EMBL" id="KOO07605.1"/>
    </source>
</evidence>
<dbReference type="InterPro" id="IPR029442">
    <property type="entry name" value="GyrI-like"/>
</dbReference>
<dbReference type="InterPro" id="IPR020449">
    <property type="entry name" value="Tscrpt_reg_AraC-type_HTH"/>
</dbReference>
<dbReference type="PANTHER" id="PTHR47504:SF5">
    <property type="entry name" value="RIGHT ORIGIN-BINDING PROTEIN"/>
    <property type="match status" value="1"/>
</dbReference>
<dbReference type="SMART" id="SM00342">
    <property type="entry name" value="HTH_ARAC"/>
    <property type="match status" value="1"/>
</dbReference>
<sequence>MTANTKTAIRSANGHSRIRKVLSYIDTHLHQPLSLDELADHSCWSRWQLQRVFQAETGLSVAAYVRELKLSAAAERLIDSSERVIDIAFTFGFASEVAFSRSFKQMFGVSPRVYRALGKRTGLRKPIVDLPAREALPRLGFAEVKVESKEAFLIHGVHSEIRGLFASEPDFQRKVPLLWRKLEAELTALDLQCNSSIGVVDVTQASSEGSPIQYWAGVALQRAATLERKRTSQLDTLTVPSQTYAVISHRGPIEFLPATLEWFLLHWLPESGYKGVEGYELECYSENYQADSMQAVMQYWVPIS</sequence>
<dbReference type="OrthoDB" id="282744at2"/>
<dbReference type="Gene3D" id="1.10.10.60">
    <property type="entry name" value="Homeodomain-like"/>
    <property type="match status" value="2"/>
</dbReference>